<organism evidence="1 2">
    <name type="scientific">Gnathostoma spinigerum</name>
    <dbReference type="NCBI Taxonomy" id="75299"/>
    <lineage>
        <taxon>Eukaryota</taxon>
        <taxon>Metazoa</taxon>
        <taxon>Ecdysozoa</taxon>
        <taxon>Nematoda</taxon>
        <taxon>Chromadorea</taxon>
        <taxon>Rhabditida</taxon>
        <taxon>Spirurina</taxon>
        <taxon>Gnathostomatomorpha</taxon>
        <taxon>Gnathostomatoidea</taxon>
        <taxon>Gnathostomatidae</taxon>
        <taxon>Gnathostoma</taxon>
    </lineage>
</organism>
<keyword evidence="2" id="KW-1185">Reference proteome</keyword>
<reference evidence="1 2" key="1">
    <citation type="submission" date="2024-08" db="EMBL/GenBank/DDBJ databases">
        <title>Gnathostoma spinigerum genome.</title>
        <authorList>
            <person name="Gonzalez-Bertolin B."/>
            <person name="Monzon S."/>
            <person name="Zaballos A."/>
            <person name="Jimenez P."/>
            <person name="Dekumyoy P."/>
            <person name="Varona S."/>
            <person name="Cuesta I."/>
            <person name="Sumanam S."/>
            <person name="Adisakwattana P."/>
            <person name="Gasser R.B."/>
            <person name="Hernandez-Gonzalez A."/>
            <person name="Young N.D."/>
            <person name="Perteguer M.J."/>
        </authorList>
    </citation>
    <scope>NUCLEOTIDE SEQUENCE [LARGE SCALE GENOMIC DNA]</scope>
    <source>
        <strain evidence="1">AL3</strain>
        <tissue evidence="1">Liver</tissue>
    </source>
</reference>
<gene>
    <name evidence="1" type="ORF">AB6A40_005320</name>
</gene>
<dbReference type="Proteomes" id="UP001608902">
    <property type="component" value="Unassembled WGS sequence"/>
</dbReference>
<proteinExistence type="predicted"/>
<dbReference type="EMBL" id="JBGFUD010003341">
    <property type="protein sequence ID" value="MFH4978611.1"/>
    <property type="molecule type" value="Genomic_DNA"/>
</dbReference>
<protein>
    <submittedName>
        <fullName evidence="1">Uncharacterized protein</fullName>
    </submittedName>
</protein>
<accession>A0ABD6EMF8</accession>
<evidence type="ECO:0000313" key="2">
    <source>
        <dbReference type="Proteomes" id="UP001608902"/>
    </source>
</evidence>
<dbReference type="AlphaFoldDB" id="A0ABD6EMF8"/>
<sequence length="105" mass="11890">MGNWLFLKSTDSLERKDTPAGPWLQNWLSTVAQLKSLPFCMVQVTDFFQILSLKLVQSSNVRLKLKRDLVGVKLQLTGSSRSTVISVSWVPSYISFYQFGALFIS</sequence>
<name>A0ABD6EMF8_9BILA</name>
<evidence type="ECO:0000313" key="1">
    <source>
        <dbReference type="EMBL" id="MFH4978611.1"/>
    </source>
</evidence>
<comment type="caution">
    <text evidence="1">The sequence shown here is derived from an EMBL/GenBank/DDBJ whole genome shotgun (WGS) entry which is preliminary data.</text>
</comment>